<evidence type="ECO:0000256" key="1">
    <source>
        <dbReference type="ARBA" id="ARBA00001974"/>
    </source>
</evidence>
<dbReference type="Pfam" id="PF01494">
    <property type="entry name" value="FAD_binding_3"/>
    <property type="match status" value="1"/>
</dbReference>
<evidence type="ECO:0000256" key="3">
    <source>
        <dbReference type="ARBA" id="ARBA00022827"/>
    </source>
</evidence>
<protein>
    <submittedName>
        <fullName evidence="5">FAD-binding protein</fullName>
    </submittedName>
</protein>
<dbReference type="Gene3D" id="3.50.50.60">
    <property type="entry name" value="FAD/NAD(P)-binding domain"/>
    <property type="match status" value="1"/>
</dbReference>
<dbReference type="PRINTS" id="PR00420">
    <property type="entry name" value="RNGMNOXGNASE"/>
</dbReference>
<evidence type="ECO:0000313" key="8">
    <source>
        <dbReference type="Proteomes" id="UP000230971"/>
    </source>
</evidence>
<gene>
    <name evidence="5" type="ORF">AWB95_12555</name>
    <name evidence="6" type="ORF">CQY23_01920</name>
</gene>
<dbReference type="AlphaFoldDB" id="A0A1X1RQT4"/>
<dbReference type="STRING" id="28045.AWB95_12555"/>
<comment type="caution">
    <text evidence="5">The sequence shown here is derived from an EMBL/GenBank/DDBJ whole genome shotgun (WGS) entry which is preliminary data.</text>
</comment>
<dbReference type="SUPFAM" id="SSF51905">
    <property type="entry name" value="FAD/NAD(P)-binding domain"/>
    <property type="match status" value="1"/>
</dbReference>
<dbReference type="PANTHER" id="PTHR43004:SF19">
    <property type="entry name" value="BINDING MONOOXYGENASE, PUTATIVE (JCVI)-RELATED"/>
    <property type="match status" value="1"/>
</dbReference>
<evidence type="ECO:0000259" key="4">
    <source>
        <dbReference type="Pfam" id="PF01494"/>
    </source>
</evidence>
<dbReference type="Gene3D" id="3.30.9.10">
    <property type="entry name" value="D-Amino Acid Oxidase, subunit A, domain 2"/>
    <property type="match status" value="1"/>
</dbReference>
<accession>A0A1X1RQT4</accession>
<dbReference type="InterPro" id="IPR036188">
    <property type="entry name" value="FAD/NAD-bd_sf"/>
</dbReference>
<dbReference type="GO" id="GO:0071949">
    <property type="term" value="F:FAD binding"/>
    <property type="evidence" value="ECO:0007669"/>
    <property type="project" value="InterPro"/>
</dbReference>
<dbReference type="GO" id="GO:0016709">
    <property type="term" value="F:oxidoreductase activity, acting on paired donors, with incorporation or reduction of molecular oxygen, NAD(P)H as one donor, and incorporation of one atom of oxygen"/>
    <property type="evidence" value="ECO:0007669"/>
    <property type="project" value="UniProtKB-ARBA"/>
</dbReference>
<evidence type="ECO:0000313" key="7">
    <source>
        <dbReference type="Proteomes" id="UP000193907"/>
    </source>
</evidence>
<reference evidence="5 7" key="1">
    <citation type="submission" date="2016-01" db="EMBL/GenBank/DDBJ databases">
        <title>The new phylogeny of the genus Mycobacterium.</title>
        <authorList>
            <person name="Tarcisio F."/>
            <person name="Conor M."/>
            <person name="Antonella G."/>
            <person name="Elisabetta G."/>
            <person name="Giulia F.S."/>
            <person name="Sara T."/>
            <person name="Anna F."/>
            <person name="Clotilde B."/>
            <person name="Roberto B."/>
            <person name="Veronica D.S."/>
            <person name="Fabio R."/>
            <person name="Monica P."/>
            <person name="Olivier J."/>
            <person name="Enrico T."/>
            <person name="Nicola S."/>
        </authorList>
    </citation>
    <scope>NUCLEOTIDE SEQUENCE [LARGE SCALE GENOMIC DNA]</scope>
    <source>
        <strain evidence="5 7">DSM 44243</strain>
    </source>
</reference>
<dbReference type="Proteomes" id="UP000230971">
    <property type="component" value="Unassembled WGS sequence"/>
</dbReference>
<dbReference type="InterPro" id="IPR002938">
    <property type="entry name" value="FAD-bd"/>
</dbReference>
<comment type="cofactor">
    <cofactor evidence="1">
        <name>FAD</name>
        <dbReference type="ChEBI" id="CHEBI:57692"/>
    </cofactor>
</comment>
<dbReference type="Pfam" id="PF21274">
    <property type="entry name" value="Rng_hyd_C"/>
    <property type="match status" value="1"/>
</dbReference>
<proteinExistence type="predicted"/>
<name>A0A1X1RQT4_MYCCE</name>
<dbReference type="Proteomes" id="UP000193907">
    <property type="component" value="Unassembled WGS sequence"/>
</dbReference>
<feature type="domain" description="FAD-binding" evidence="4">
    <location>
        <begin position="6"/>
        <end position="355"/>
    </location>
</feature>
<keyword evidence="7" id="KW-1185">Reference proteome</keyword>
<dbReference type="OrthoDB" id="8670884at2"/>
<evidence type="ECO:0000256" key="2">
    <source>
        <dbReference type="ARBA" id="ARBA00022630"/>
    </source>
</evidence>
<dbReference type="RefSeq" id="WP_062541466.1">
    <property type="nucleotide sequence ID" value="NZ_BBUN01000428.1"/>
</dbReference>
<keyword evidence="3" id="KW-0274">FAD</keyword>
<reference evidence="6 8" key="2">
    <citation type="journal article" date="2017" name="Infect. Genet. Evol.">
        <title>The new phylogeny of the genus Mycobacterium: The old and the news.</title>
        <authorList>
            <person name="Tortoli E."/>
            <person name="Fedrizzi T."/>
            <person name="Meehan C.J."/>
            <person name="Trovato A."/>
            <person name="Grottola A."/>
            <person name="Giacobazzi E."/>
            <person name="Serpini G.F."/>
            <person name="Tagliazucchi S."/>
            <person name="Fabio A."/>
            <person name="Bettua C."/>
            <person name="Bertorelli R."/>
            <person name="Frascaro F."/>
            <person name="De Sanctis V."/>
            <person name="Pecorari M."/>
            <person name="Jousson O."/>
            <person name="Segata N."/>
            <person name="Cirillo D.M."/>
        </authorList>
    </citation>
    <scope>NUCLEOTIDE SEQUENCE [LARGE SCALE GENOMIC DNA]</scope>
    <source>
        <strain evidence="6 8">NCTC 12882</strain>
    </source>
</reference>
<dbReference type="InterPro" id="IPR050641">
    <property type="entry name" value="RIFMO-like"/>
</dbReference>
<organism evidence="5 7">
    <name type="scientific">Mycobacterium celatum</name>
    <dbReference type="NCBI Taxonomy" id="28045"/>
    <lineage>
        <taxon>Bacteria</taxon>
        <taxon>Bacillati</taxon>
        <taxon>Actinomycetota</taxon>
        <taxon>Actinomycetes</taxon>
        <taxon>Mycobacteriales</taxon>
        <taxon>Mycobacteriaceae</taxon>
        <taxon>Mycobacterium</taxon>
    </lineage>
</organism>
<sequence>MGVTRVPVLIVGAGAAGLATAALLAKHGVPSLLVEKRREMFIYPKARNLSFRSLEILRGLGLADEVHAVAEGVSDMLAKPSLNSPEETQAFDVDAIFSAFDGLSPEPSGQYCPQSEFEPMLLAHIRRNGSQVRYGTELCSFEQNDDGVTIVVRDRESGVSETVRADYLVAADGVHSPIRDALGVPTSGYGALPIYVVFVYFRGPWRKFVPQLADGDAVQVKNADVEGIFLPVRDDFGMFITTYFPDRGETAAQFTADRCREMLTNAIGEPIDLEVIDVAPWQPYERVADQFQSGRIFLVGDSAHTMPPFKAGGANTAIQSAHNLAWKLAAVLDGTADPALLGTYHAERHPVGRFNARQSLTGPALTFLKLEDNRPQIPPEEEAPMFALLVGYQYHSAAVVSDEPMPAEPDAVSLVEELRGQPGTRVPHAWVDDGGKRVSTLDLLGPGFTLFTGDDGAAWSDAAASVSKAIGVPVAAHALGPDTEWVTVTGLPPAGALLVRPDDFVGWRTDELVTYPEKELRQVLSSILGRNP</sequence>
<dbReference type="EMBL" id="LQOM01000028">
    <property type="protein sequence ID" value="ORV12724.1"/>
    <property type="molecule type" value="Genomic_DNA"/>
</dbReference>
<evidence type="ECO:0000313" key="5">
    <source>
        <dbReference type="EMBL" id="ORV12724.1"/>
    </source>
</evidence>
<keyword evidence="2" id="KW-0285">Flavoprotein</keyword>
<dbReference type="EMBL" id="PDKV01000001">
    <property type="protein sequence ID" value="PIB81000.1"/>
    <property type="molecule type" value="Genomic_DNA"/>
</dbReference>
<evidence type="ECO:0000313" key="6">
    <source>
        <dbReference type="EMBL" id="PIB81000.1"/>
    </source>
</evidence>
<dbReference type="PANTHER" id="PTHR43004">
    <property type="entry name" value="TRK SYSTEM POTASSIUM UPTAKE PROTEIN"/>
    <property type="match status" value="1"/>
</dbReference>
<dbReference type="Gene3D" id="3.40.30.120">
    <property type="match status" value="1"/>
</dbReference>